<organism evidence="1 2">
    <name type="scientific">Laccaria amethystina LaAM-08-1</name>
    <dbReference type="NCBI Taxonomy" id="1095629"/>
    <lineage>
        <taxon>Eukaryota</taxon>
        <taxon>Fungi</taxon>
        <taxon>Dikarya</taxon>
        <taxon>Basidiomycota</taxon>
        <taxon>Agaricomycotina</taxon>
        <taxon>Agaricomycetes</taxon>
        <taxon>Agaricomycetidae</taxon>
        <taxon>Agaricales</taxon>
        <taxon>Agaricineae</taxon>
        <taxon>Hydnangiaceae</taxon>
        <taxon>Laccaria</taxon>
    </lineage>
</organism>
<name>A0A0C9XE05_9AGAR</name>
<dbReference type="OrthoDB" id="3053204at2759"/>
<keyword evidence="2" id="KW-1185">Reference proteome</keyword>
<gene>
    <name evidence="1" type="ORF">K443DRAFT_313428</name>
</gene>
<dbReference type="AlphaFoldDB" id="A0A0C9XE05"/>
<reference evidence="1 2" key="1">
    <citation type="submission" date="2014-04" db="EMBL/GenBank/DDBJ databases">
        <authorList>
            <consortium name="DOE Joint Genome Institute"/>
            <person name="Kuo A."/>
            <person name="Kohler A."/>
            <person name="Nagy L.G."/>
            <person name="Floudas D."/>
            <person name="Copeland A."/>
            <person name="Barry K.W."/>
            <person name="Cichocki N."/>
            <person name="Veneault-Fourrey C."/>
            <person name="LaButti K."/>
            <person name="Lindquist E.A."/>
            <person name="Lipzen A."/>
            <person name="Lundell T."/>
            <person name="Morin E."/>
            <person name="Murat C."/>
            <person name="Sun H."/>
            <person name="Tunlid A."/>
            <person name="Henrissat B."/>
            <person name="Grigoriev I.V."/>
            <person name="Hibbett D.S."/>
            <person name="Martin F."/>
            <person name="Nordberg H.P."/>
            <person name="Cantor M.N."/>
            <person name="Hua S.X."/>
        </authorList>
    </citation>
    <scope>NUCLEOTIDE SEQUENCE [LARGE SCALE GENOMIC DNA]</scope>
    <source>
        <strain evidence="1 2">LaAM-08-1</strain>
    </source>
</reference>
<dbReference type="HOGENOM" id="CLU_1678189_0_0_1"/>
<evidence type="ECO:0000313" key="2">
    <source>
        <dbReference type="Proteomes" id="UP000054477"/>
    </source>
</evidence>
<accession>A0A0C9XE05</accession>
<evidence type="ECO:0000313" key="1">
    <source>
        <dbReference type="EMBL" id="KIJ95916.1"/>
    </source>
</evidence>
<proteinExistence type="predicted"/>
<dbReference type="Proteomes" id="UP000054477">
    <property type="component" value="Unassembled WGS sequence"/>
</dbReference>
<sequence length="157" mass="17431">MSQTPENPPAVSGSGLHSYNCSNCGRFVEFKACLSNANGNWGRLVATCHRSLGIPRFQIPSNLRWWRRLQILSYPLSQESDSFPVGSKHVYRFPCMLRNDSASHLPNFFVHGGLSRTTRLNVKLRCSALSTHPVKTSVNRSHDGVACMTGCSSRLAH</sequence>
<reference evidence="2" key="2">
    <citation type="submission" date="2015-01" db="EMBL/GenBank/DDBJ databases">
        <title>Evolutionary Origins and Diversification of the Mycorrhizal Mutualists.</title>
        <authorList>
            <consortium name="DOE Joint Genome Institute"/>
            <consortium name="Mycorrhizal Genomics Consortium"/>
            <person name="Kohler A."/>
            <person name="Kuo A."/>
            <person name="Nagy L.G."/>
            <person name="Floudas D."/>
            <person name="Copeland A."/>
            <person name="Barry K.W."/>
            <person name="Cichocki N."/>
            <person name="Veneault-Fourrey C."/>
            <person name="LaButti K."/>
            <person name="Lindquist E.A."/>
            <person name="Lipzen A."/>
            <person name="Lundell T."/>
            <person name="Morin E."/>
            <person name="Murat C."/>
            <person name="Riley R."/>
            <person name="Ohm R."/>
            <person name="Sun H."/>
            <person name="Tunlid A."/>
            <person name="Henrissat B."/>
            <person name="Grigoriev I.V."/>
            <person name="Hibbett D.S."/>
            <person name="Martin F."/>
        </authorList>
    </citation>
    <scope>NUCLEOTIDE SEQUENCE [LARGE SCALE GENOMIC DNA]</scope>
    <source>
        <strain evidence="2">LaAM-08-1</strain>
    </source>
</reference>
<dbReference type="EMBL" id="KN838739">
    <property type="protein sequence ID" value="KIJ95916.1"/>
    <property type="molecule type" value="Genomic_DNA"/>
</dbReference>
<protein>
    <submittedName>
        <fullName evidence="1">Uncharacterized protein</fullName>
    </submittedName>
</protein>